<evidence type="ECO:0000256" key="3">
    <source>
        <dbReference type="ARBA" id="ARBA00022692"/>
    </source>
</evidence>
<dbReference type="STRING" id="512565.AMIS_69460"/>
<dbReference type="GO" id="GO:0051607">
    <property type="term" value="P:defense response to virus"/>
    <property type="evidence" value="ECO:0007669"/>
    <property type="project" value="UniProtKB-KW"/>
</dbReference>
<dbReference type="GO" id="GO:0005886">
    <property type="term" value="C:plasma membrane"/>
    <property type="evidence" value="ECO:0007669"/>
    <property type="project" value="UniProtKB-SubCell"/>
</dbReference>
<evidence type="ECO:0000256" key="8">
    <source>
        <dbReference type="SAM" id="MobiDB-lite"/>
    </source>
</evidence>
<evidence type="ECO:0000256" key="7">
    <source>
        <dbReference type="ARBA" id="ARBA00023136"/>
    </source>
</evidence>
<keyword evidence="5 9" id="KW-1133">Transmembrane helix</keyword>
<evidence type="ECO:0000256" key="9">
    <source>
        <dbReference type="SAM" id="Phobius"/>
    </source>
</evidence>
<dbReference type="GO" id="GO:0000166">
    <property type="term" value="F:nucleotide binding"/>
    <property type="evidence" value="ECO:0007669"/>
    <property type="project" value="UniProtKB-KW"/>
</dbReference>
<evidence type="ECO:0000256" key="5">
    <source>
        <dbReference type="ARBA" id="ARBA00022989"/>
    </source>
</evidence>
<keyword evidence="6" id="KW-0051">Antiviral defense</keyword>
<proteinExistence type="predicted"/>
<keyword evidence="12" id="KW-1185">Reference proteome</keyword>
<accession>I0HGM9</accession>
<dbReference type="HOGENOM" id="CLU_1389704_0_0_11"/>
<dbReference type="Pfam" id="PF18967">
    <property type="entry name" value="PycTM"/>
    <property type="match status" value="1"/>
</dbReference>
<evidence type="ECO:0000259" key="10">
    <source>
        <dbReference type="Pfam" id="PF18967"/>
    </source>
</evidence>
<dbReference type="InterPro" id="IPR043760">
    <property type="entry name" value="PycTM_dom"/>
</dbReference>
<feature type="compositionally biased region" description="Basic and acidic residues" evidence="8">
    <location>
        <begin position="1"/>
        <end position="14"/>
    </location>
</feature>
<dbReference type="KEGG" id="ams:AMIS_69460"/>
<keyword evidence="4" id="KW-0547">Nucleotide-binding</keyword>
<feature type="transmembrane region" description="Helical" evidence="9">
    <location>
        <begin position="59"/>
        <end position="79"/>
    </location>
</feature>
<dbReference type="Proteomes" id="UP000007882">
    <property type="component" value="Chromosome"/>
</dbReference>
<dbReference type="EMBL" id="AP012319">
    <property type="protein sequence ID" value="BAL92166.1"/>
    <property type="molecule type" value="Genomic_DNA"/>
</dbReference>
<reference evidence="11 12" key="1">
    <citation type="submission" date="2012-02" db="EMBL/GenBank/DDBJ databases">
        <title>Complete genome sequence of Actinoplanes missouriensis 431 (= NBRC 102363).</title>
        <authorList>
            <person name="Ohnishi Y."/>
            <person name="Ishikawa J."/>
            <person name="Sekine M."/>
            <person name="Hosoyama A."/>
            <person name="Harada T."/>
            <person name="Narita H."/>
            <person name="Hata T."/>
            <person name="Konno Y."/>
            <person name="Tutikane K."/>
            <person name="Fujita N."/>
            <person name="Horinouchi S."/>
            <person name="Hayakawa M."/>
        </authorList>
    </citation>
    <scope>NUCLEOTIDE SEQUENCE [LARGE SCALE GENOMIC DNA]</scope>
    <source>
        <strain evidence="12">ATCC 14538 / DSM 43046 / CBS 188.64 / JCM 3121 / NBRC 102363 / NCIMB 12654 / NRRL B-3342 / UNCC 431</strain>
    </source>
</reference>
<gene>
    <name evidence="11" type="ordered locus">AMIS_69460</name>
</gene>
<comment type="subcellular location">
    <subcellularLocation>
        <location evidence="1">Cell membrane</location>
    </subcellularLocation>
</comment>
<feature type="transmembrane region" description="Helical" evidence="9">
    <location>
        <begin position="91"/>
        <end position="114"/>
    </location>
</feature>
<keyword evidence="2" id="KW-1003">Cell membrane</keyword>
<evidence type="ECO:0000256" key="6">
    <source>
        <dbReference type="ARBA" id="ARBA00023118"/>
    </source>
</evidence>
<evidence type="ECO:0000256" key="2">
    <source>
        <dbReference type="ARBA" id="ARBA00022475"/>
    </source>
</evidence>
<evidence type="ECO:0000256" key="1">
    <source>
        <dbReference type="ARBA" id="ARBA00004236"/>
    </source>
</evidence>
<evidence type="ECO:0000256" key="4">
    <source>
        <dbReference type="ARBA" id="ARBA00022741"/>
    </source>
</evidence>
<keyword evidence="7 9" id="KW-0472">Membrane</keyword>
<keyword evidence="3 9" id="KW-0812">Transmembrane</keyword>
<feature type="transmembrane region" description="Helical" evidence="9">
    <location>
        <begin position="173"/>
        <end position="192"/>
    </location>
</feature>
<dbReference type="PATRIC" id="fig|512565.3.peg.6949"/>
<sequence>MTIDRMRTRADRQPEGMNQGMVGAPTAPVTRSDASAEVRLTRRLIAETREEVRRADAKAAQWLSILGAGTAGLIALWGVPLERAWPVAGAPAGMVPAGLICVALAAAAFALALFPRTRGASDLELIAYFGHVYRLRDPDRVRRCLEQAAGDTMAGLVSQLCWLSRLAVLKFRWIRAGTVFGMLAAVLFLAVAL</sequence>
<feature type="region of interest" description="Disordered" evidence="8">
    <location>
        <begin position="1"/>
        <end position="33"/>
    </location>
</feature>
<evidence type="ECO:0000313" key="12">
    <source>
        <dbReference type="Proteomes" id="UP000007882"/>
    </source>
</evidence>
<evidence type="ECO:0000313" key="11">
    <source>
        <dbReference type="EMBL" id="BAL92166.1"/>
    </source>
</evidence>
<feature type="domain" description="Pycsar effector protein" evidence="10">
    <location>
        <begin position="42"/>
        <end position="191"/>
    </location>
</feature>
<dbReference type="eggNOG" id="ENOG5031HBQ">
    <property type="taxonomic scope" value="Bacteria"/>
</dbReference>
<protein>
    <recommendedName>
        <fullName evidence="10">Pycsar effector protein domain-containing protein</fullName>
    </recommendedName>
</protein>
<dbReference type="AlphaFoldDB" id="I0HGM9"/>
<name>I0HGM9_ACTM4</name>
<organism evidence="11 12">
    <name type="scientific">Actinoplanes missouriensis (strain ATCC 14538 / DSM 43046 / CBS 188.64 / JCM 3121 / NBRC 102363 / NCIMB 12654 / NRRL B-3342 / UNCC 431)</name>
    <dbReference type="NCBI Taxonomy" id="512565"/>
    <lineage>
        <taxon>Bacteria</taxon>
        <taxon>Bacillati</taxon>
        <taxon>Actinomycetota</taxon>
        <taxon>Actinomycetes</taxon>
        <taxon>Micromonosporales</taxon>
        <taxon>Micromonosporaceae</taxon>
        <taxon>Actinoplanes</taxon>
    </lineage>
</organism>